<organism evidence="2">
    <name type="scientific">marine sediment metagenome</name>
    <dbReference type="NCBI Taxonomy" id="412755"/>
    <lineage>
        <taxon>unclassified sequences</taxon>
        <taxon>metagenomes</taxon>
        <taxon>ecological metagenomes</taxon>
    </lineage>
</organism>
<gene>
    <name evidence="2" type="ORF">LCGC14_0896670</name>
</gene>
<comment type="caution">
    <text evidence="2">The sequence shown here is derived from an EMBL/GenBank/DDBJ whole genome shotgun (WGS) entry which is preliminary data.</text>
</comment>
<accession>A0A0F9P2K3</accession>
<feature type="region of interest" description="Disordered" evidence="1">
    <location>
        <begin position="1"/>
        <end position="20"/>
    </location>
</feature>
<sequence length="247" mass="26076">MVDPATPLGDEQRPSGLVVPESGIRPRGIPAIDHTYRDLIRGQTRGLLLHDGFQRSGLGTADSGQPWKAVAGSPAVVTGYMRGDLGMENIAIAGLGHQEGVEMWAQWNTGAEDDVNVGFVLRYRDVGNYILCQILGSTVGPPNGGIKIYKRVGGAFTLLDTRAFATALSSNVTLYARVLAAGNIVFFHVKLMSSGSSGLTVDLGVDSTALWTSGQAFRNAWGVGLRFNEGALAPATSTGRGLVARTF</sequence>
<proteinExistence type="predicted"/>
<reference evidence="2" key="1">
    <citation type="journal article" date="2015" name="Nature">
        <title>Complex archaea that bridge the gap between prokaryotes and eukaryotes.</title>
        <authorList>
            <person name="Spang A."/>
            <person name="Saw J.H."/>
            <person name="Jorgensen S.L."/>
            <person name="Zaremba-Niedzwiedzka K."/>
            <person name="Martijn J."/>
            <person name="Lind A.E."/>
            <person name="van Eijk R."/>
            <person name="Schleper C."/>
            <person name="Guy L."/>
            <person name="Ettema T.J."/>
        </authorList>
    </citation>
    <scope>NUCLEOTIDE SEQUENCE</scope>
</reference>
<evidence type="ECO:0000313" key="2">
    <source>
        <dbReference type="EMBL" id="KKN24274.1"/>
    </source>
</evidence>
<dbReference type="AlphaFoldDB" id="A0A0F9P2K3"/>
<evidence type="ECO:0000256" key="1">
    <source>
        <dbReference type="SAM" id="MobiDB-lite"/>
    </source>
</evidence>
<name>A0A0F9P2K3_9ZZZZ</name>
<dbReference type="Gene3D" id="2.60.120.560">
    <property type="entry name" value="Exo-inulinase, domain 1"/>
    <property type="match status" value="1"/>
</dbReference>
<protein>
    <submittedName>
        <fullName evidence="2">Uncharacterized protein</fullName>
    </submittedName>
</protein>
<dbReference type="EMBL" id="LAZR01002896">
    <property type="protein sequence ID" value="KKN24274.1"/>
    <property type="molecule type" value="Genomic_DNA"/>
</dbReference>